<comment type="caution">
    <text evidence="3">The sequence shown here is derived from an EMBL/GenBank/DDBJ whole genome shotgun (WGS) entry which is preliminary data.</text>
</comment>
<evidence type="ECO:0000259" key="2">
    <source>
        <dbReference type="PROSITE" id="PS50883"/>
    </source>
</evidence>
<dbReference type="AlphaFoldDB" id="A0A8J6IZQ4"/>
<dbReference type="SMART" id="SM00052">
    <property type="entry name" value="EAL"/>
    <property type="match status" value="1"/>
</dbReference>
<dbReference type="EMBL" id="JACOPP010000003">
    <property type="protein sequence ID" value="MBC5732727.1"/>
    <property type="molecule type" value="Genomic_DNA"/>
</dbReference>
<dbReference type="PROSITE" id="PS50883">
    <property type="entry name" value="EAL"/>
    <property type="match status" value="1"/>
</dbReference>
<dbReference type="PANTHER" id="PTHR33121:SF70">
    <property type="entry name" value="SIGNALING PROTEIN YKOW"/>
    <property type="match status" value="1"/>
</dbReference>
<dbReference type="GO" id="GO:0071111">
    <property type="term" value="F:cyclic-guanylate-specific phosphodiesterase activity"/>
    <property type="evidence" value="ECO:0007669"/>
    <property type="project" value="InterPro"/>
</dbReference>
<proteinExistence type="predicted"/>
<evidence type="ECO:0000313" key="4">
    <source>
        <dbReference type="Proteomes" id="UP000661435"/>
    </source>
</evidence>
<dbReference type="InterPro" id="IPR035919">
    <property type="entry name" value="EAL_sf"/>
</dbReference>
<keyword evidence="1" id="KW-0812">Transmembrane</keyword>
<feature type="domain" description="EAL" evidence="2">
    <location>
        <begin position="380"/>
        <end position="634"/>
    </location>
</feature>
<dbReference type="Proteomes" id="UP000661435">
    <property type="component" value="Unassembled WGS sequence"/>
</dbReference>
<keyword evidence="4" id="KW-1185">Reference proteome</keyword>
<dbReference type="SUPFAM" id="SSF141868">
    <property type="entry name" value="EAL domain-like"/>
    <property type="match status" value="1"/>
</dbReference>
<dbReference type="CDD" id="cd01948">
    <property type="entry name" value="EAL"/>
    <property type="match status" value="1"/>
</dbReference>
<organism evidence="3 4">
    <name type="scientific">Lawsonibacter hominis</name>
    <dbReference type="NCBI Taxonomy" id="2763053"/>
    <lineage>
        <taxon>Bacteria</taxon>
        <taxon>Bacillati</taxon>
        <taxon>Bacillota</taxon>
        <taxon>Clostridia</taxon>
        <taxon>Eubacteriales</taxon>
        <taxon>Oscillospiraceae</taxon>
        <taxon>Lawsonibacter</taxon>
    </lineage>
</organism>
<dbReference type="InterPro" id="IPR050706">
    <property type="entry name" value="Cyclic-di-GMP_PDE-like"/>
</dbReference>
<accession>A0A8J6IZQ4</accession>
<feature type="transmembrane region" description="Helical" evidence="1">
    <location>
        <begin position="104"/>
        <end position="121"/>
    </location>
</feature>
<feature type="transmembrane region" description="Helical" evidence="1">
    <location>
        <begin position="172"/>
        <end position="189"/>
    </location>
</feature>
<dbReference type="Pfam" id="PF00990">
    <property type="entry name" value="GGDEF"/>
    <property type="match status" value="1"/>
</dbReference>
<evidence type="ECO:0000256" key="1">
    <source>
        <dbReference type="SAM" id="Phobius"/>
    </source>
</evidence>
<dbReference type="Gene3D" id="3.20.20.450">
    <property type="entry name" value="EAL domain"/>
    <property type="match status" value="1"/>
</dbReference>
<feature type="transmembrane region" description="Helical" evidence="1">
    <location>
        <begin position="32"/>
        <end position="53"/>
    </location>
</feature>
<dbReference type="SUPFAM" id="SSF55073">
    <property type="entry name" value="Nucleotide cyclase"/>
    <property type="match status" value="1"/>
</dbReference>
<dbReference type="InterPro" id="IPR043128">
    <property type="entry name" value="Rev_trsase/Diguanyl_cyclase"/>
</dbReference>
<sequence length="641" mass="71881">MDFLIAGLIFLLIILYHFVEQRRLDLDNNRTFFCFLLFGMADLCFDLICSILIMQARPALAGVSEFCLVILYLLQVLVPYTLLRYIQTLLERPAASRRPGLERLWALPPALMGLIILGNHWSGVLFTVDEAGRYLRGPLYMGMYVFAGAYILLIAGNSMLCARRLGRREMRTIWELLFLGGGCVALQAVFHDLLLSGFGIALSITVLFFTLNNPYRYTDSLTGAFDVKYFRELAQSQIGKGKRFHLVTVELCQIKRVNRVLGAGFGNQLLIQTAHMLQAPGERSQVFRITGKRFLVMTESIAVYESVCRRSQRCFAGPVQINGEPVYSPAVLCGVIEAQTLRDGDALLAYVEYLTALAQRTPETILIQGDEETRKGFRYTQEIESFLETALEQDRFEVYYQPVYSLRKGGYVTLEALSRLRHPTLGPVAPEVFIGIAEKSDQIARLGLLQMRRVCRFLKEHRELMEQIQNVKINLSPTELMKSGHAGRLIGIIREFGLKPSYFQFEITETVATEYSESLSQAAAEFVEAGIGLCLDDFGAGYANLNTVLKLPFSEIKLDKSLLVGICEDDRIASFYQSIVAALQNMGYAVIAEGVETPKELGLVSRWGVDLIQGYYFSRPLPGEALLSAVLDREGAAPAMR</sequence>
<gene>
    <name evidence="3" type="ORF">H8S57_03155</name>
</gene>
<dbReference type="PANTHER" id="PTHR33121">
    <property type="entry name" value="CYCLIC DI-GMP PHOSPHODIESTERASE PDEF"/>
    <property type="match status" value="1"/>
</dbReference>
<name>A0A8J6IZQ4_9FIRM</name>
<evidence type="ECO:0000313" key="3">
    <source>
        <dbReference type="EMBL" id="MBC5732727.1"/>
    </source>
</evidence>
<feature type="transmembrane region" description="Helical" evidence="1">
    <location>
        <begin position="59"/>
        <end position="83"/>
    </location>
</feature>
<dbReference type="Pfam" id="PF00563">
    <property type="entry name" value="EAL"/>
    <property type="match status" value="1"/>
</dbReference>
<keyword evidence="1" id="KW-1133">Transmembrane helix</keyword>
<protein>
    <submittedName>
        <fullName evidence="3">EAL domain-containing protein</fullName>
    </submittedName>
</protein>
<feature type="transmembrane region" description="Helical" evidence="1">
    <location>
        <begin position="5"/>
        <end position="20"/>
    </location>
</feature>
<keyword evidence="1" id="KW-0472">Membrane</keyword>
<reference evidence="3" key="1">
    <citation type="submission" date="2020-08" db="EMBL/GenBank/DDBJ databases">
        <title>Genome public.</title>
        <authorList>
            <person name="Liu C."/>
            <person name="Sun Q."/>
        </authorList>
    </citation>
    <scope>NUCLEOTIDE SEQUENCE</scope>
    <source>
        <strain evidence="3">NSJ-51</strain>
    </source>
</reference>
<feature type="transmembrane region" description="Helical" evidence="1">
    <location>
        <begin position="141"/>
        <end position="160"/>
    </location>
</feature>
<dbReference type="InterPro" id="IPR029787">
    <property type="entry name" value="Nucleotide_cyclase"/>
</dbReference>
<dbReference type="InterPro" id="IPR001633">
    <property type="entry name" value="EAL_dom"/>
</dbReference>
<dbReference type="InterPro" id="IPR000160">
    <property type="entry name" value="GGDEF_dom"/>
</dbReference>
<dbReference type="Gene3D" id="3.30.70.270">
    <property type="match status" value="1"/>
</dbReference>